<dbReference type="InterPro" id="IPR050090">
    <property type="entry name" value="Tyrosine_recombinase_XerCD"/>
</dbReference>
<evidence type="ECO:0000313" key="5">
    <source>
        <dbReference type="EMBL" id="RIV46097.1"/>
    </source>
</evidence>
<dbReference type="PROSITE" id="PS51898">
    <property type="entry name" value="TYR_RECOMBINASE"/>
    <property type="match status" value="1"/>
</dbReference>
<dbReference type="Proteomes" id="UP000266691">
    <property type="component" value="Unassembled WGS sequence"/>
</dbReference>
<evidence type="ECO:0000313" key="8">
    <source>
        <dbReference type="Proteomes" id="UP000321621"/>
    </source>
</evidence>
<dbReference type="AlphaFoldDB" id="A0A3A1NMH5"/>
<protein>
    <submittedName>
        <fullName evidence="5">Site-specific integrase</fullName>
    </submittedName>
</protein>
<evidence type="ECO:0000256" key="1">
    <source>
        <dbReference type="ARBA" id="ARBA00008857"/>
    </source>
</evidence>
<dbReference type="EMBL" id="QXFI01000013">
    <property type="protein sequence ID" value="RIV46097.1"/>
    <property type="molecule type" value="Genomic_DNA"/>
</dbReference>
<evidence type="ECO:0000313" key="6">
    <source>
        <dbReference type="EMBL" id="TXJ98873.1"/>
    </source>
</evidence>
<reference evidence="5 7" key="1">
    <citation type="submission" date="2018-08" db="EMBL/GenBank/DDBJ databases">
        <title>Proposal of Muricauda 72 sp.nov. and Muricauda NH166 sp.nov., isolated from seawater.</title>
        <authorList>
            <person name="Cheng H."/>
            <person name="Wu Y.-H."/>
            <person name="Guo L.-L."/>
            <person name="Xu X.-W."/>
        </authorList>
    </citation>
    <scope>NUCLEOTIDE SEQUENCE [LARGE SCALE GENOMIC DNA]</scope>
    <source>
        <strain evidence="5 7">72</strain>
    </source>
</reference>
<sequence length="423" mass="49693">MRTRSTFSISFWISTSRRSDNTAKIYARITVDSQRANMSLKYTIPKEIWDSKGSKVLGRTKEAQEINTYLMEVETELFQCYREIRSRTPHITPQMVKAHYFGEDVSEFTLKNLFEYHNTHNAHILCRATLSHYKTCQKYLLRYIKKQYKCDDYRLSQLNHQFIVGFETYLRKLHPINHHANLSNNGAMKHIQRLRKMIRIAVDNEWIDKDPFQKFKVRMERKEREFLTLSELQKIQDYFTGIERLRIVKDLFIFSCYTGISYCDIMDLSEDNLVLGIDGKYWISTRRMKTKNSFKLPLVGPALSIIKRYQYHPKRESEKLFPRISNQKLNSYLKEIADACDITKNVTFHVARHTFATTITLSNGVPIETVSKILGHTKLATTQVYARVLDKKISEDMSGLETILDSKFSDSNDNMGKFGNLDF</sequence>
<dbReference type="Pfam" id="PF00589">
    <property type="entry name" value="Phage_integrase"/>
    <property type="match status" value="1"/>
</dbReference>
<evidence type="ECO:0000256" key="3">
    <source>
        <dbReference type="ARBA" id="ARBA00023172"/>
    </source>
</evidence>
<gene>
    <name evidence="5" type="ORF">D2V05_05930</name>
    <name evidence="6" type="ORF">FQ017_05890</name>
</gene>
<dbReference type="Gene3D" id="1.10.150.130">
    <property type="match status" value="1"/>
</dbReference>
<dbReference type="InterPro" id="IPR002104">
    <property type="entry name" value="Integrase_catalytic"/>
</dbReference>
<comment type="caution">
    <text evidence="5">The sequence shown here is derived from an EMBL/GenBank/DDBJ whole genome shotgun (WGS) entry which is preliminary data.</text>
</comment>
<dbReference type="GO" id="GO:0003677">
    <property type="term" value="F:DNA binding"/>
    <property type="evidence" value="ECO:0007669"/>
    <property type="project" value="UniProtKB-KW"/>
</dbReference>
<dbReference type="Pfam" id="PF17293">
    <property type="entry name" value="Arm-DNA-bind_5"/>
    <property type="match status" value="1"/>
</dbReference>
<dbReference type="PANTHER" id="PTHR30349">
    <property type="entry name" value="PHAGE INTEGRASE-RELATED"/>
    <property type="match status" value="1"/>
</dbReference>
<keyword evidence="3" id="KW-0233">DNA recombination</keyword>
<dbReference type="PANTHER" id="PTHR30349:SF64">
    <property type="entry name" value="PROPHAGE INTEGRASE INTD-RELATED"/>
    <property type="match status" value="1"/>
</dbReference>
<keyword evidence="8" id="KW-1185">Reference proteome</keyword>
<dbReference type="InterPro" id="IPR025269">
    <property type="entry name" value="SAM-like_dom"/>
</dbReference>
<keyword evidence="2" id="KW-0238">DNA-binding</keyword>
<reference evidence="6 8" key="2">
    <citation type="submission" date="2019-07" db="EMBL/GenBank/DDBJ databases">
        <title>Draft genome of two Muricauda strains isolated from deep sea.</title>
        <authorList>
            <person name="Sun C."/>
        </authorList>
    </citation>
    <scope>NUCLEOTIDE SEQUENCE [LARGE SCALE GENOMIC DNA]</scope>
    <source>
        <strain evidence="6 8">72</strain>
    </source>
</reference>
<comment type="similarity">
    <text evidence="1">Belongs to the 'phage' integrase family.</text>
</comment>
<dbReference type="InterPro" id="IPR035386">
    <property type="entry name" value="Arm-DNA-bind_5"/>
</dbReference>
<dbReference type="GO" id="GO:0015074">
    <property type="term" value="P:DNA integration"/>
    <property type="evidence" value="ECO:0007669"/>
    <property type="project" value="InterPro"/>
</dbReference>
<dbReference type="InterPro" id="IPR010998">
    <property type="entry name" value="Integrase_recombinase_N"/>
</dbReference>
<dbReference type="OrthoDB" id="892893at2"/>
<dbReference type="InterPro" id="IPR013762">
    <property type="entry name" value="Integrase-like_cat_sf"/>
</dbReference>
<evidence type="ECO:0000313" key="7">
    <source>
        <dbReference type="Proteomes" id="UP000266691"/>
    </source>
</evidence>
<dbReference type="CDD" id="cd01185">
    <property type="entry name" value="INTN1_C_like"/>
    <property type="match status" value="1"/>
</dbReference>
<feature type="domain" description="Tyr recombinase" evidence="4">
    <location>
        <begin position="222"/>
        <end position="398"/>
    </location>
</feature>
<proteinExistence type="inferred from homology"/>
<dbReference type="SUPFAM" id="SSF56349">
    <property type="entry name" value="DNA breaking-rejoining enzymes"/>
    <property type="match status" value="1"/>
</dbReference>
<dbReference type="Pfam" id="PF13102">
    <property type="entry name" value="Phage_int_SAM_5"/>
    <property type="match status" value="1"/>
</dbReference>
<accession>A0A3A1NMH5</accession>
<dbReference type="RefSeq" id="WP_119646628.1">
    <property type="nucleotide sequence ID" value="NZ_QXFI01000013.1"/>
</dbReference>
<dbReference type="GO" id="GO:0006310">
    <property type="term" value="P:DNA recombination"/>
    <property type="evidence" value="ECO:0007669"/>
    <property type="project" value="UniProtKB-KW"/>
</dbReference>
<dbReference type="Gene3D" id="1.10.443.10">
    <property type="entry name" value="Intergrase catalytic core"/>
    <property type="match status" value="1"/>
</dbReference>
<dbReference type="InterPro" id="IPR011010">
    <property type="entry name" value="DNA_brk_join_enz"/>
</dbReference>
<evidence type="ECO:0000256" key="2">
    <source>
        <dbReference type="ARBA" id="ARBA00023125"/>
    </source>
</evidence>
<dbReference type="EMBL" id="VNWK01000013">
    <property type="protein sequence ID" value="TXJ98873.1"/>
    <property type="molecule type" value="Genomic_DNA"/>
</dbReference>
<evidence type="ECO:0000259" key="4">
    <source>
        <dbReference type="PROSITE" id="PS51898"/>
    </source>
</evidence>
<dbReference type="Proteomes" id="UP000321621">
    <property type="component" value="Unassembled WGS sequence"/>
</dbReference>
<organism evidence="5 7">
    <name type="scientific">Flagellimonas pelagia</name>
    <dbReference type="NCBI Taxonomy" id="2306998"/>
    <lineage>
        <taxon>Bacteria</taxon>
        <taxon>Pseudomonadati</taxon>
        <taxon>Bacteroidota</taxon>
        <taxon>Flavobacteriia</taxon>
        <taxon>Flavobacteriales</taxon>
        <taxon>Flavobacteriaceae</taxon>
        <taxon>Flagellimonas</taxon>
    </lineage>
</organism>
<name>A0A3A1NMH5_9FLAO</name>